<organism evidence="2 3">
    <name type="scientific">Peltaster fructicola</name>
    <dbReference type="NCBI Taxonomy" id="286661"/>
    <lineage>
        <taxon>Eukaryota</taxon>
        <taxon>Fungi</taxon>
        <taxon>Dikarya</taxon>
        <taxon>Ascomycota</taxon>
        <taxon>Pezizomycotina</taxon>
        <taxon>Dothideomycetes</taxon>
        <taxon>Dothideomycetes incertae sedis</taxon>
        <taxon>Peltaster</taxon>
    </lineage>
</organism>
<feature type="region of interest" description="Disordered" evidence="1">
    <location>
        <begin position="194"/>
        <end position="233"/>
    </location>
</feature>
<reference evidence="2 3" key="1">
    <citation type="journal article" date="2016" name="Sci. Rep.">
        <title>Peltaster fructicola genome reveals evolution from an invasive phytopathogen to an ectophytic parasite.</title>
        <authorList>
            <person name="Xu C."/>
            <person name="Chen H."/>
            <person name="Gleason M.L."/>
            <person name="Xu J.R."/>
            <person name="Liu H."/>
            <person name="Zhang R."/>
            <person name="Sun G."/>
        </authorList>
    </citation>
    <scope>NUCLEOTIDE SEQUENCE [LARGE SCALE GENOMIC DNA]</scope>
    <source>
        <strain evidence="2 3">LNHT1506</strain>
    </source>
</reference>
<dbReference type="AlphaFoldDB" id="A0A6H0XXC1"/>
<evidence type="ECO:0000313" key="3">
    <source>
        <dbReference type="Proteomes" id="UP000503462"/>
    </source>
</evidence>
<evidence type="ECO:0000256" key="1">
    <source>
        <dbReference type="SAM" id="MobiDB-lite"/>
    </source>
</evidence>
<dbReference type="Proteomes" id="UP000503462">
    <property type="component" value="Chromosome 3"/>
</dbReference>
<sequence>MADVEPTSPLTRILASMDPAVRRELPMPSATKAGNIEQAQATLFLCSIKLRGRIELWAQRSGSNFVAEGHAFRTWLESWETAFSALLSNAMPSMHQDDVDRCRVIKANHLSCIVLAALLESNPGARRANVDKDCLAIVGLATAVLDGHTSHSSRASKSAMTMAEPLVIVQSYASSTELRNHAAHLLARHYNVQETQQPASTSPASSVATSSPRSVLSQSFGHSRTSSQGRYSG</sequence>
<name>A0A6H0XXC1_9PEZI</name>
<evidence type="ECO:0000313" key="2">
    <source>
        <dbReference type="EMBL" id="QIW99421.1"/>
    </source>
</evidence>
<feature type="compositionally biased region" description="Polar residues" evidence="1">
    <location>
        <begin position="216"/>
        <end position="233"/>
    </location>
</feature>
<accession>A0A6H0XXC1</accession>
<protein>
    <submittedName>
        <fullName evidence="2">Uncharacterized protein</fullName>
    </submittedName>
</protein>
<gene>
    <name evidence="2" type="ORF">AMS68_004939</name>
</gene>
<dbReference type="EMBL" id="CP051141">
    <property type="protein sequence ID" value="QIW99421.1"/>
    <property type="molecule type" value="Genomic_DNA"/>
</dbReference>
<feature type="compositionally biased region" description="Low complexity" evidence="1">
    <location>
        <begin position="195"/>
        <end position="215"/>
    </location>
</feature>
<proteinExistence type="predicted"/>
<dbReference type="OrthoDB" id="39175at2759"/>
<keyword evidence="3" id="KW-1185">Reference proteome</keyword>